<dbReference type="Proteomes" id="UP000186102">
    <property type="component" value="Unassembled WGS sequence"/>
</dbReference>
<dbReference type="STRING" id="1888891.DSOL_1515"/>
<name>A0A1Q8QYN5_9FIRM</name>
<dbReference type="InterPro" id="IPR002109">
    <property type="entry name" value="Glutaredoxin"/>
</dbReference>
<dbReference type="Gene3D" id="3.40.30.10">
    <property type="entry name" value="Glutaredoxin"/>
    <property type="match status" value="1"/>
</dbReference>
<dbReference type="InterPro" id="IPR036249">
    <property type="entry name" value="Thioredoxin-like_sf"/>
</dbReference>
<reference evidence="2 3" key="1">
    <citation type="submission" date="2016-09" db="EMBL/GenBank/DDBJ databases">
        <title>Complete genome of Desulfosporosinus sp. OL.</title>
        <authorList>
            <person name="Mardanov A."/>
            <person name="Beletsky A."/>
            <person name="Panova A."/>
            <person name="Karnachuk O."/>
            <person name="Ravin N."/>
        </authorList>
    </citation>
    <scope>NUCLEOTIDE SEQUENCE [LARGE SCALE GENOMIC DNA]</scope>
    <source>
        <strain evidence="2 3">OL</strain>
    </source>
</reference>
<comment type="caution">
    <text evidence="2">The sequence shown here is derived from an EMBL/GenBank/DDBJ whole genome shotgun (WGS) entry which is preliminary data.</text>
</comment>
<proteinExistence type="predicted"/>
<protein>
    <recommendedName>
        <fullName evidence="1">Glutaredoxin domain-containing protein</fullName>
    </recommendedName>
</protein>
<dbReference type="RefSeq" id="WP_235838729.1">
    <property type="nucleotide sequence ID" value="NZ_MLBF01000008.1"/>
</dbReference>
<evidence type="ECO:0000259" key="1">
    <source>
        <dbReference type="Pfam" id="PF00462"/>
    </source>
</evidence>
<feature type="domain" description="Glutaredoxin" evidence="1">
    <location>
        <begin position="2"/>
        <end position="45"/>
    </location>
</feature>
<dbReference type="SUPFAM" id="SSF52833">
    <property type="entry name" value="Thioredoxin-like"/>
    <property type="match status" value="1"/>
</dbReference>
<dbReference type="PROSITE" id="PS51354">
    <property type="entry name" value="GLUTAREDOXIN_2"/>
    <property type="match status" value="1"/>
</dbReference>
<dbReference type="EMBL" id="MLBF01000008">
    <property type="protein sequence ID" value="OLN32479.1"/>
    <property type="molecule type" value="Genomic_DNA"/>
</dbReference>
<keyword evidence="3" id="KW-1185">Reference proteome</keyword>
<gene>
    <name evidence="2" type="ORF">DSOL_1515</name>
</gene>
<dbReference type="AlphaFoldDB" id="A0A1Q8QYN5"/>
<dbReference type="Pfam" id="PF00462">
    <property type="entry name" value="Glutaredoxin"/>
    <property type="match status" value="1"/>
</dbReference>
<organism evidence="2 3">
    <name type="scientific">Desulfosporosinus metallidurans</name>
    <dbReference type="NCBI Taxonomy" id="1888891"/>
    <lineage>
        <taxon>Bacteria</taxon>
        <taxon>Bacillati</taxon>
        <taxon>Bacillota</taxon>
        <taxon>Clostridia</taxon>
        <taxon>Eubacteriales</taxon>
        <taxon>Desulfitobacteriaceae</taxon>
        <taxon>Desulfosporosinus</taxon>
    </lineage>
</organism>
<evidence type="ECO:0000313" key="3">
    <source>
        <dbReference type="Proteomes" id="UP000186102"/>
    </source>
</evidence>
<evidence type="ECO:0000313" key="2">
    <source>
        <dbReference type="EMBL" id="OLN32479.1"/>
    </source>
</evidence>
<accession>A0A1Q8QYN5</accession>
<sequence>MRAKRFLSGKGIKFTERNIIFPKHRKEMKEVTDALAVPITCVGERVLIGFSSEEYEEVFQNN</sequence>